<feature type="compositionally biased region" description="Low complexity" evidence="1">
    <location>
        <begin position="24"/>
        <end position="59"/>
    </location>
</feature>
<dbReference type="Proteomes" id="UP001403094">
    <property type="component" value="Unassembled WGS sequence"/>
</dbReference>
<feature type="region of interest" description="Disordered" evidence="1">
    <location>
        <begin position="1"/>
        <end position="114"/>
    </location>
</feature>
<evidence type="ECO:0000313" key="2">
    <source>
        <dbReference type="EMBL" id="GAA2063934.1"/>
    </source>
</evidence>
<keyword evidence="3" id="KW-1185">Reference proteome</keyword>
<dbReference type="EMBL" id="BAAANQ010000014">
    <property type="protein sequence ID" value="GAA2063934.1"/>
    <property type="molecule type" value="Genomic_DNA"/>
</dbReference>
<gene>
    <name evidence="2" type="ORF">GCM10009757_49250</name>
</gene>
<accession>A0ABP5H4F9</accession>
<comment type="caution">
    <text evidence="2">The sequence shown here is derived from an EMBL/GenBank/DDBJ whole genome shotgun (WGS) entry which is preliminary data.</text>
</comment>
<reference evidence="3" key="1">
    <citation type="journal article" date="2019" name="Int. J. Syst. Evol. Microbiol.">
        <title>The Global Catalogue of Microorganisms (GCM) 10K type strain sequencing project: providing services to taxonomists for standard genome sequencing and annotation.</title>
        <authorList>
            <consortium name="The Broad Institute Genomics Platform"/>
            <consortium name="The Broad Institute Genome Sequencing Center for Infectious Disease"/>
            <person name="Wu L."/>
            <person name="Ma J."/>
        </authorList>
    </citation>
    <scope>NUCLEOTIDE SEQUENCE [LARGE SCALE GENOMIC DNA]</scope>
    <source>
        <strain evidence="3">JCM 14549</strain>
    </source>
</reference>
<evidence type="ECO:0000256" key="1">
    <source>
        <dbReference type="SAM" id="MobiDB-lite"/>
    </source>
</evidence>
<sequence>MDFSLAMPGSSGQLGTPPRRPVRPARTTARRPGPAGAAAAAPRTATATARTPRRTIAARQSGCAGADIRRSAPAGSGRGPRTHGPAGPHTSGRSIGGLRMVAPPARNNWAGRPP</sequence>
<evidence type="ECO:0000313" key="3">
    <source>
        <dbReference type="Proteomes" id="UP001403094"/>
    </source>
</evidence>
<protein>
    <submittedName>
        <fullName evidence="2">Uncharacterized protein</fullName>
    </submittedName>
</protein>
<proteinExistence type="predicted"/>
<organism evidence="2 3">
    <name type="scientific">Streptomyces cheonanensis</name>
    <dbReference type="NCBI Taxonomy" id="312720"/>
    <lineage>
        <taxon>Bacteria</taxon>
        <taxon>Bacillati</taxon>
        <taxon>Actinomycetota</taxon>
        <taxon>Actinomycetes</taxon>
        <taxon>Kitasatosporales</taxon>
        <taxon>Streptomycetaceae</taxon>
        <taxon>Streptomyces</taxon>
    </lineage>
</organism>
<name>A0ABP5H4F9_9ACTN</name>